<feature type="region of interest" description="Disordered" evidence="1">
    <location>
        <begin position="32"/>
        <end position="52"/>
    </location>
</feature>
<dbReference type="Gene3D" id="3.40.710.10">
    <property type="entry name" value="DD-peptidase/beta-lactamase superfamily"/>
    <property type="match status" value="1"/>
</dbReference>
<dbReference type="EMBL" id="SVCA01000006">
    <property type="protein sequence ID" value="MBE6085384.1"/>
    <property type="molecule type" value="Genomic_DNA"/>
</dbReference>
<name>A0A927WJY9_SELRU</name>
<organism evidence="3 4">
    <name type="scientific">Selenomonas ruminantium</name>
    <dbReference type="NCBI Taxonomy" id="971"/>
    <lineage>
        <taxon>Bacteria</taxon>
        <taxon>Bacillati</taxon>
        <taxon>Bacillota</taxon>
        <taxon>Negativicutes</taxon>
        <taxon>Selenomonadales</taxon>
        <taxon>Selenomonadaceae</taxon>
        <taxon>Selenomonas</taxon>
    </lineage>
</organism>
<evidence type="ECO:0000313" key="4">
    <source>
        <dbReference type="Proteomes" id="UP000772151"/>
    </source>
</evidence>
<proteinExistence type="predicted"/>
<reference evidence="3" key="1">
    <citation type="submission" date="2019-04" db="EMBL/GenBank/DDBJ databases">
        <title>Evolution of Biomass-Degrading Anaerobic Consortia Revealed by Metagenomics.</title>
        <authorList>
            <person name="Peng X."/>
        </authorList>
    </citation>
    <scope>NUCLEOTIDE SEQUENCE</scope>
    <source>
        <strain evidence="3">SIG242</strain>
    </source>
</reference>
<dbReference type="InterPro" id="IPR045155">
    <property type="entry name" value="Beta-lactam_cat"/>
</dbReference>
<evidence type="ECO:0000313" key="3">
    <source>
        <dbReference type="EMBL" id="MBE6085384.1"/>
    </source>
</evidence>
<keyword evidence="3" id="KW-0378">Hydrolase</keyword>
<dbReference type="PANTHER" id="PTHR35333">
    <property type="entry name" value="BETA-LACTAMASE"/>
    <property type="match status" value="1"/>
</dbReference>
<dbReference type="AlphaFoldDB" id="A0A927WJY9"/>
<protein>
    <submittedName>
        <fullName evidence="3">Serine hydrolase</fullName>
    </submittedName>
</protein>
<dbReference type="RefSeq" id="WP_303669473.1">
    <property type="nucleotide sequence ID" value="NZ_SVCA01000006.1"/>
</dbReference>
<gene>
    <name evidence="3" type="ORF">E7203_08040</name>
</gene>
<accession>A0A927WJY9</accession>
<dbReference type="InterPro" id="IPR000871">
    <property type="entry name" value="Beta-lactam_class-A"/>
</dbReference>
<evidence type="ECO:0000259" key="2">
    <source>
        <dbReference type="Pfam" id="PF13354"/>
    </source>
</evidence>
<comment type="caution">
    <text evidence="3">The sequence shown here is derived from an EMBL/GenBank/DDBJ whole genome shotgun (WGS) entry which is preliminary data.</text>
</comment>
<dbReference type="Pfam" id="PF13354">
    <property type="entry name" value="Beta-lactamase2"/>
    <property type="match status" value="1"/>
</dbReference>
<dbReference type="GO" id="GO:0046677">
    <property type="term" value="P:response to antibiotic"/>
    <property type="evidence" value="ECO:0007669"/>
    <property type="project" value="InterPro"/>
</dbReference>
<dbReference type="GO" id="GO:0030655">
    <property type="term" value="P:beta-lactam antibiotic catabolic process"/>
    <property type="evidence" value="ECO:0007669"/>
    <property type="project" value="InterPro"/>
</dbReference>
<dbReference type="SUPFAM" id="SSF56601">
    <property type="entry name" value="beta-lactamase/transpeptidase-like"/>
    <property type="match status" value="1"/>
</dbReference>
<evidence type="ECO:0000256" key="1">
    <source>
        <dbReference type="SAM" id="MobiDB-lite"/>
    </source>
</evidence>
<feature type="compositionally biased region" description="Basic and acidic residues" evidence="1">
    <location>
        <begin position="36"/>
        <end position="52"/>
    </location>
</feature>
<dbReference type="PANTHER" id="PTHR35333:SF3">
    <property type="entry name" value="BETA-LACTAMASE-TYPE TRANSPEPTIDASE FOLD CONTAINING PROTEIN"/>
    <property type="match status" value="1"/>
</dbReference>
<dbReference type="InterPro" id="IPR012338">
    <property type="entry name" value="Beta-lactam/transpept-like"/>
</dbReference>
<dbReference type="GO" id="GO:0008800">
    <property type="term" value="F:beta-lactamase activity"/>
    <property type="evidence" value="ECO:0007669"/>
    <property type="project" value="InterPro"/>
</dbReference>
<dbReference type="Proteomes" id="UP000772151">
    <property type="component" value="Unassembled WGS sequence"/>
</dbReference>
<feature type="domain" description="Beta-lactamase class A catalytic" evidence="2">
    <location>
        <begin position="87"/>
        <end position="287"/>
    </location>
</feature>
<sequence>MRRSLWILLLIFAAVLGILCFWGRHEQSEEIASPPIEEKLPDADHSGTEDTGELAKDRLAEEIMALSSGDSTRYSVYIAYPGEERPPYIYQSESMRSASMIKVFLLAAAMEKVKEGSLHMGQPIVLHSKDKVGGSGILGGYPNGFVLRLDSVLRLMITESDNTATNILIDLLGMDNINAYIKEKGYNDTCLSRKMMDFAAVKNGRENYTSVRDLGCLFDRIYRHECVSYEHDEIMLSYLKEQTDKECFPSALPETIIAHKTGELEGLYDDGGIIYLGDKVLIIVIMTENYSSRYNAIETMKSMVRAAAK</sequence>